<evidence type="ECO:0000313" key="6">
    <source>
        <dbReference type="EMBL" id="KFM28275.1"/>
    </source>
</evidence>
<proteinExistence type="inferred from homology"/>
<dbReference type="GO" id="GO:0005576">
    <property type="term" value="C:extracellular region"/>
    <property type="evidence" value="ECO:0007669"/>
    <property type="project" value="UniProtKB-SubCell"/>
</dbReference>
<dbReference type="PANTHER" id="PTHR13234">
    <property type="entry name" value="GAMMA-INTERFERON INDUCIBLE LYSOSOMAL THIOL REDUCTASE GILT"/>
    <property type="match status" value="1"/>
</dbReference>
<dbReference type="EMBL" id="KL662166">
    <property type="protein sequence ID" value="KFM28275.1"/>
    <property type="molecule type" value="Genomic_DNA"/>
</dbReference>
<reference evidence="6 8" key="1">
    <citation type="journal article" date="2014" name="BMC Genomics">
        <title>Oil accumulation mechanisms of the oleaginous microalga Chlorella protothecoides revealed through its genome, transcriptomes, and proteomes.</title>
        <authorList>
            <person name="Gao C."/>
            <person name="Wang Y."/>
            <person name="Shen Y."/>
            <person name="Yan D."/>
            <person name="He X."/>
            <person name="Dai J."/>
            <person name="Wu Q."/>
        </authorList>
    </citation>
    <scope>NUCLEOTIDE SEQUENCE [LARGE SCALE GENOMIC DNA]</scope>
    <source>
        <strain evidence="6 8">0710</strain>
    </source>
</reference>
<dbReference type="KEGG" id="apro:F751_1554"/>
<dbReference type="AlphaFoldDB" id="A0A087SRC1"/>
<dbReference type="OrthoDB" id="958254at2759"/>
<evidence type="ECO:0000256" key="3">
    <source>
        <dbReference type="ARBA" id="ARBA00022525"/>
    </source>
</evidence>
<evidence type="ECO:0000256" key="2">
    <source>
        <dbReference type="ARBA" id="ARBA00005679"/>
    </source>
</evidence>
<comment type="similarity">
    <text evidence="2">Belongs to the GILT family.</text>
</comment>
<evidence type="ECO:0000313" key="7">
    <source>
        <dbReference type="EMBL" id="RMZ53047.1"/>
    </source>
</evidence>
<name>A0A087SRC1_AUXPR</name>
<keyword evidence="4" id="KW-0732">Signal</keyword>
<dbReference type="GO" id="GO:0016671">
    <property type="term" value="F:oxidoreductase activity, acting on a sulfur group of donors, disulfide as acceptor"/>
    <property type="evidence" value="ECO:0007669"/>
    <property type="project" value="InterPro"/>
</dbReference>
<dbReference type="eggNOG" id="KOG3160">
    <property type="taxonomic scope" value="Eukaryota"/>
</dbReference>
<accession>A0A087SRC1</accession>
<comment type="subcellular location">
    <subcellularLocation>
        <location evidence="1">Secreted</location>
    </subcellularLocation>
</comment>
<sequence>MASRANSSALVEFYGESLCPDCRHMVLDVLAPLYENGVAQLMHLKYIAYGKVKDGQCQHGTVECKYNRYINCAQSLHGDSWFPYVQCLAKNLTSIATDAPGCAETQGWDASELDACAGGARGEALGKEAGEATTQLQPALTNVPWVIVNGVPVGKDFENLDRYLCAAAGGPGANRPSACADLTDNTRFG</sequence>
<evidence type="ECO:0000256" key="4">
    <source>
        <dbReference type="ARBA" id="ARBA00022729"/>
    </source>
</evidence>
<dbReference type="PANTHER" id="PTHR13234:SF8">
    <property type="entry name" value="GAMMA-INTERFERON-INDUCIBLE LYSOSOMAL THIOL REDUCTASE"/>
    <property type="match status" value="1"/>
</dbReference>
<evidence type="ECO:0000313" key="9">
    <source>
        <dbReference type="Proteomes" id="UP000279271"/>
    </source>
</evidence>
<organism evidence="6 8">
    <name type="scientific">Auxenochlorella protothecoides</name>
    <name type="common">Green microalga</name>
    <name type="synonym">Chlorella protothecoides</name>
    <dbReference type="NCBI Taxonomy" id="3075"/>
    <lineage>
        <taxon>Eukaryota</taxon>
        <taxon>Viridiplantae</taxon>
        <taxon>Chlorophyta</taxon>
        <taxon>core chlorophytes</taxon>
        <taxon>Trebouxiophyceae</taxon>
        <taxon>Chlorellales</taxon>
        <taxon>Chlorellaceae</taxon>
        <taxon>Auxenochlorella</taxon>
    </lineage>
</organism>
<protein>
    <submittedName>
        <fullName evidence="6">Gamma-interferon-inducible lysosomal thiol reductase</fullName>
    </submittedName>
</protein>
<dbReference type="EMBL" id="QOKY01000202">
    <property type="protein sequence ID" value="RMZ53047.1"/>
    <property type="molecule type" value="Genomic_DNA"/>
</dbReference>
<reference evidence="7" key="3">
    <citation type="submission" date="2018-10" db="EMBL/GenBank/DDBJ databases">
        <authorList>
            <person name="Hovde B."/>
            <person name="Zhang X."/>
        </authorList>
    </citation>
    <scope>NUCLEOTIDE SEQUENCE [LARGE SCALE GENOMIC DNA]</scope>
    <source>
        <strain evidence="7">UTEX 25</strain>
    </source>
</reference>
<dbReference type="Proteomes" id="UP000279271">
    <property type="component" value="Unassembled WGS sequence"/>
</dbReference>
<gene>
    <name evidence="7" type="ORF">APUTEX25_001166</name>
    <name evidence="6" type="ORF">F751_1554</name>
</gene>
<keyword evidence="5" id="KW-0325">Glycoprotein</keyword>
<dbReference type="Pfam" id="PF03227">
    <property type="entry name" value="GILT"/>
    <property type="match status" value="1"/>
</dbReference>
<evidence type="ECO:0000313" key="8">
    <source>
        <dbReference type="Proteomes" id="UP000028924"/>
    </source>
</evidence>
<dbReference type="Proteomes" id="UP000028924">
    <property type="component" value="Unassembled WGS sequence"/>
</dbReference>
<dbReference type="Gene3D" id="3.40.30.10">
    <property type="entry name" value="Glutaredoxin"/>
    <property type="match status" value="1"/>
</dbReference>
<evidence type="ECO:0000256" key="5">
    <source>
        <dbReference type="ARBA" id="ARBA00023180"/>
    </source>
</evidence>
<dbReference type="GeneID" id="23612945"/>
<keyword evidence="8" id="KW-1185">Reference proteome</keyword>
<evidence type="ECO:0000256" key="1">
    <source>
        <dbReference type="ARBA" id="ARBA00004613"/>
    </source>
</evidence>
<keyword evidence="3" id="KW-0964">Secreted</keyword>
<reference evidence="9" key="2">
    <citation type="journal article" date="2018" name="Algal Res.">
        <title>Characterization of plant carbon substrate utilization by Auxenochlorella protothecoides.</title>
        <authorList>
            <person name="Vogler B.W."/>
            <person name="Starkenburg S.R."/>
            <person name="Sudasinghe N."/>
            <person name="Schambach J.Y."/>
            <person name="Rollin J.A."/>
            <person name="Pattathil S."/>
            <person name="Barry A.N."/>
        </authorList>
    </citation>
    <scope>NUCLEOTIDE SEQUENCE [LARGE SCALE GENOMIC DNA]</scope>
    <source>
        <strain evidence="9">UTEX 25</strain>
    </source>
</reference>
<reference evidence="7" key="4">
    <citation type="submission" date="2018-11" db="EMBL/GenBank/DDBJ databases">
        <title>Characterization of plant carbon substrate utilization by Auxenochlorella protothecoides.</title>
        <authorList>
            <person name="Vogler B.W."/>
            <person name="Starkenburg S.R."/>
            <person name="Sudasinghe N."/>
            <person name="Schambach J.Y."/>
            <person name="Rollin J.A."/>
            <person name="Pattathil S."/>
            <person name="Barry A.N."/>
        </authorList>
    </citation>
    <scope>NUCLEOTIDE SEQUENCE [LARGE SCALE GENOMIC DNA]</scope>
    <source>
        <strain evidence="7">UTEX 25</strain>
    </source>
</reference>
<dbReference type="RefSeq" id="XP_011401289.1">
    <property type="nucleotide sequence ID" value="XM_011402987.1"/>
</dbReference>
<dbReference type="InterPro" id="IPR004911">
    <property type="entry name" value="Interferon-induced_GILT"/>
</dbReference>